<dbReference type="NCBIfam" id="TIGR00199">
    <property type="entry name" value="PncC_domain"/>
    <property type="match status" value="1"/>
</dbReference>
<feature type="domain" description="MoaB/Mog" evidence="2">
    <location>
        <begin position="4"/>
        <end position="172"/>
    </location>
</feature>
<dbReference type="InterPro" id="IPR001453">
    <property type="entry name" value="MoaB/Mog_dom"/>
</dbReference>
<proteinExistence type="inferred from homology"/>
<dbReference type="RefSeq" id="WP_343764884.1">
    <property type="nucleotide sequence ID" value="NZ_BAAAFG010000013.1"/>
</dbReference>
<dbReference type="NCBIfam" id="TIGR00177">
    <property type="entry name" value="molyb_syn"/>
    <property type="match status" value="1"/>
</dbReference>
<dbReference type="SMART" id="SM00852">
    <property type="entry name" value="MoCF_biosynth"/>
    <property type="match status" value="1"/>
</dbReference>
<dbReference type="Pfam" id="PF02464">
    <property type="entry name" value="CinA"/>
    <property type="match status" value="1"/>
</dbReference>
<organism evidence="3 4">
    <name type="scientific">Gangjinia marincola</name>
    <dbReference type="NCBI Taxonomy" id="578463"/>
    <lineage>
        <taxon>Bacteria</taxon>
        <taxon>Pseudomonadati</taxon>
        <taxon>Bacteroidota</taxon>
        <taxon>Flavobacteriia</taxon>
        <taxon>Flavobacteriales</taxon>
        <taxon>Flavobacteriaceae</taxon>
        <taxon>Gangjinia</taxon>
    </lineage>
</organism>
<evidence type="ECO:0000313" key="4">
    <source>
        <dbReference type="Proteomes" id="UP001500507"/>
    </source>
</evidence>
<dbReference type="PANTHER" id="PTHR13939">
    <property type="entry name" value="NICOTINAMIDE-NUCLEOTIDE AMIDOHYDROLASE PNCC"/>
    <property type="match status" value="1"/>
</dbReference>
<dbReference type="EMBL" id="BAAAFG010000013">
    <property type="protein sequence ID" value="GAA0872058.1"/>
    <property type="molecule type" value="Genomic_DNA"/>
</dbReference>
<dbReference type="CDD" id="cd00885">
    <property type="entry name" value="cinA"/>
    <property type="match status" value="1"/>
</dbReference>
<dbReference type="Pfam" id="PF00994">
    <property type="entry name" value="MoCF_biosynth"/>
    <property type="match status" value="1"/>
</dbReference>
<dbReference type="InterPro" id="IPR008135">
    <property type="entry name" value="Competence-induced_CinA"/>
</dbReference>
<dbReference type="InterPro" id="IPR050101">
    <property type="entry name" value="CinA"/>
</dbReference>
<dbReference type="PIRSF" id="PIRSF006728">
    <property type="entry name" value="CinA"/>
    <property type="match status" value="1"/>
</dbReference>
<dbReference type="SUPFAM" id="SSF142433">
    <property type="entry name" value="CinA-like"/>
    <property type="match status" value="1"/>
</dbReference>
<keyword evidence="4" id="KW-1185">Reference proteome</keyword>
<evidence type="ECO:0000259" key="2">
    <source>
        <dbReference type="SMART" id="SM00852"/>
    </source>
</evidence>
<name>A0ABN1MFW9_9FLAO</name>
<dbReference type="Gene3D" id="3.40.980.10">
    <property type="entry name" value="MoaB/Mog-like domain"/>
    <property type="match status" value="1"/>
</dbReference>
<dbReference type="InterPro" id="IPR036425">
    <property type="entry name" value="MoaB/Mog-like_dom_sf"/>
</dbReference>
<dbReference type="InterPro" id="IPR008136">
    <property type="entry name" value="CinA_C"/>
</dbReference>
<sequence>MIAEIITIGDEILIGQIVDTNSAFIAKELNKIGVSVHQITSIQDEKDHILYALNEAAKQSQLIILTGGLGPTKDDITKHTLCDYFDDELVENNNVLTHVEHLFKKYVKQPILEANRSQAMIPSRATVLHNEYGTAPGMWMEKDDVVYVSMPGVPFEMKGLMQNHVLPKVQERFDRPYIIHKTVLTYGLGESAIADRIEEWEDHLPSHIKLAYLPGLGRVRLRLSCKGKDKEKLEQDLQAEIDKLLPQIEDVFSGFEEENPIEVQIGKLLQHKNATLATVESCTGGKIAARFTSNAGASAYFKGSIVSYATSVKQELLHVPEDIIKRYSVVSEHVVKAMAEGVKKSLKTEYAIATTGNAGPTKGDSDASIGTVCIGIATPTETFTYRFEMGNHRERIVQKTVNKGLSLLLEQLK</sequence>
<dbReference type="Pfam" id="PF18146">
    <property type="entry name" value="CinA_KH"/>
    <property type="match status" value="1"/>
</dbReference>
<reference evidence="3 4" key="1">
    <citation type="journal article" date="2019" name="Int. J. Syst. Evol. Microbiol.">
        <title>The Global Catalogue of Microorganisms (GCM) 10K type strain sequencing project: providing services to taxonomists for standard genome sequencing and annotation.</title>
        <authorList>
            <consortium name="The Broad Institute Genomics Platform"/>
            <consortium name="The Broad Institute Genome Sequencing Center for Infectious Disease"/>
            <person name="Wu L."/>
            <person name="Ma J."/>
        </authorList>
    </citation>
    <scope>NUCLEOTIDE SEQUENCE [LARGE SCALE GENOMIC DNA]</scope>
    <source>
        <strain evidence="3 4">JCM 16082</strain>
    </source>
</reference>
<evidence type="ECO:0000313" key="3">
    <source>
        <dbReference type="EMBL" id="GAA0872058.1"/>
    </source>
</evidence>
<dbReference type="InterPro" id="IPR041424">
    <property type="entry name" value="CinA_KH"/>
</dbReference>
<dbReference type="Proteomes" id="UP001500507">
    <property type="component" value="Unassembled WGS sequence"/>
</dbReference>
<dbReference type="HAMAP" id="MF_00226_B">
    <property type="entry name" value="CinA_B"/>
    <property type="match status" value="1"/>
</dbReference>
<dbReference type="SUPFAM" id="SSF53218">
    <property type="entry name" value="Molybdenum cofactor biosynthesis proteins"/>
    <property type="match status" value="1"/>
</dbReference>
<accession>A0ABN1MFW9</accession>
<dbReference type="InterPro" id="IPR036653">
    <property type="entry name" value="CinA-like_C"/>
</dbReference>
<evidence type="ECO:0000256" key="1">
    <source>
        <dbReference type="HAMAP-Rule" id="MF_00226"/>
    </source>
</evidence>
<dbReference type="PANTHER" id="PTHR13939:SF0">
    <property type="entry name" value="NMN AMIDOHYDROLASE-LIKE PROTEIN YFAY"/>
    <property type="match status" value="1"/>
</dbReference>
<dbReference type="NCBIfam" id="NF001813">
    <property type="entry name" value="PRK00549.1"/>
    <property type="match status" value="1"/>
</dbReference>
<comment type="caution">
    <text evidence="3">The sequence shown here is derived from an EMBL/GenBank/DDBJ whole genome shotgun (WGS) entry which is preliminary data.</text>
</comment>
<dbReference type="NCBIfam" id="TIGR00200">
    <property type="entry name" value="cinA_nterm"/>
    <property type="match status" value="1"/>
</dbReference>
<gene>
    <name evidence="3" type="ORF">GCM10009117_12050</name>
</gene>
<dbReference type="Gene3D" id="3.90.950.20">
    <property type="entry name" value="CinA-like"/>
    <property type="match status" value="1"/>
</dbReference>
<comment type="similarity">
    <text evidence="1">Belongs to the CinA family.</text>
</comment>
<protein>
    <recommendedName>
        <fullName evidence="1">CinA-like protein</fullName>
    </recommendedName>
</protein>